<keyword evidence="2" id="KW-1185">Reference proteome</keyword>
<proteinExistence type="predicted"/>
<gene>
    <name evidence="3" type="primary">LOC105266296</name>
</gene>
<evidence type="ECO:0000256" key="1">
    <source>
        <dbReference type="SAM" id="MobiDB-lite"/>
    </source>
</evidence>
<reference evidence="3" key="1">
    <citation type="submission" date="2025-08" db="UniProtKB">
        <authorList>
            <consortium name="RefSeq"/>
        </authorList>
    </citation>
    <scope>IDENTIFICATION</scope>
    <source>
        <strain evidence="3">USDA-PBARC FA_bdor</strain>
        <tissue evidence="3">Whole organism</tissue>
    </source>
</reference>
<protein>
    <submittedName>
        <fullName evidence="3">Stress response protein NST1-like</fullName>
    </submittedName>
</protein>
<evidence type="ECO:0000313" key="3">
    <source>
        <dbReference type="RefSeq" id="XP_011302620.1"/>
    </source>
</evidence>
<dbReference type="OrthoDB" id="416777at2759"/>
<evidence type="ECO:0000313" key="2">
    <source>
        <dbReference type="Proteomes" id="UP000694866"/>
    </source>
</evidence>
<dbReference type="GeneID" id="105266296"/>
<name>A0A9R1T4F2_9HYME</name>
<feature type="region of interest" description="Disordered" evidence="1">
    <location>
        <begin position="1"/>
        <end position="31"/>
    </location>
</feature>
<feature type="compositionally biased region" description="Basic residues" evidence="1">
    <location>
        <begin position="9"/>
        <end position="31"/>
    </location>
</feature>
<organism evidence="2 3">
    <name type="scientific">Fopius arisanus</name>
    <dbReference type="NCBI Taxonomy" id="64838"/>
    <lineage>
        <taxon>Eukaryota</taxon>
        <taxon>Metazoa</taxon>
        <taxon>Ecdysozoa</taxon>
        <taxon>Arthropoda</taxon>
        <taxon>Hexapoda</taxon>
        <taxon>Insecta</taxon>
        <taxon>Pterygota</taxon>
        <taxon>Neoptera</taxon>
        <taxon>Endopterygota</taxon>
        <taxon>Hymenoptera</taxon>
        <taxon>Apocrita</taxon>
        <taxon>Ichneumonoidea</taxon>
        <taxon>Braconidae</taxon>
        <taxon>Opiinae</taxon>
        <taxon>Fopius</taxon>
    </lineage>
</organism>
<dbReference type="KEGG" id="fas:105266296"/>
<dbReference type="Proteomes" id="UP000694866">
    <property type="component" value="Unplaced"/>
</dbReference>
<sequence length="129" mass="16216">MRESEKRDQKKRTIQRAKLRAEHSKRRRRLVKERERQRIVKLLLNCQRKNREKEKTHNKCLREAEEARREANEKKWMEREIYQEWLLTIEKFILEYAEGEAKRNIKKYMKNVEGQRERMRSNNGYNRNR</sequence>
<accession>A0A9R1T4F2</accession>
<dbReference type="RefSeq" id="XP_011302620.1">
    <property type="nucleotide sequence ID" value="XM_011304318.1"/>
</dbReference>
<dbReference type="AlphaFoldDB" id="A0A9R1T4F2"/>